<protein>
    <submittedName>
        <fullName evidence="6">DNA-binding transcriptional regulator, LysR family</fullName>
    </submittedName>
</protein>
<evidence type="ECO:0000259" key="5">
    <source>
        <dbReference type="PROSITE" id="PS50931"/>
    </source>
</evidence>
<organism evidence="6 7">
    <name type="scientific">Enterocloster lavalensis</name>
    <dbReference type="NCBI Taxonomy" id="460384"/>
    <lineage>
        <taxon>Bacteria</taxon>
        <taxon>Bacillati</taxon>
        <taxon>Bacillota</taxon>
        <taxon>Clostridia</taxon>
        <taxon>Lachnospirales</taxon>
        <taxon>Lachnospiraceae</taxon>
        <taxon>Enterocloster</taxon>
    </lineage>
</organism>
<dbReference type="GO" id="GO:0003677">
    <property type="term" value="F:DNA binding"/>
    <property type="evidence" value="ECO:0007669"/>
    <property type="project" value="UniProtKB-KW"/>
</dbReference>
<dbReference type="Pfam" id="PF03466">
    <property type="entry name" value="LysR_substrate"/>
    <property type="match status" value="1"/>
</dbReference>
<feature type="domain" description="HTH lysR-type" evidence="5">
    <location>
        <begin position="1"/>
        <end position="61"/>
    </location>
</feature>
<dbReference type="PANTHER" id="PTHR30346">
    <property type="entry name" value="TRANSCRIPTIONAL DUAL REGULATOR HCAR-RELATED"/>
    <property type="match status" value="1"/>
</dbReference>
<evidence type="ECO:0000256" key="3">
    <source>
        <dbReference type="ARBA" id="ARBA00023125"/>
    </source>
</evidence>
<evidence type="ECO:0000256" key="4">
    <source>
        <dbReference type="ARBA" id="ARBA00023163"/>
    </source>
</evidence>
<keyword evidence="3 6" id="KW-0238">DNA-binding</keyword>
<evidence type="ECO:0000256" key="1">
    <source>
        <dbReference type="ARBA" id="ARBA00009437"/>
    </source>
</evidence>
<gene>
    <name evidence="6" type="ORF">SAMN05216313_13741</name>
</gene>
<dbReference type="EMBL" id="FOIM01000037">
    <property type="protein sequence ID" value="SEU15156.1"/>
    <property type="molecule type" value="Genomic_DNA"/>
</dbReference>
<keyword evidence="4" id="KW-0804">Transcription</keyword>
<keyword evidence="2" id="KW-0805">Transcription regulation</keyword>
<dbReference type="PANTHER" id="PTHR30346:SF0">
    <property type="entry name" value="HCA OPERON TRANSCRIPTIONAL ACTIVATOR HCAR"/>
    <property type="match status" value="1"/>
</dbReference>
<evidence type="ECO:0000313" key="6">
    <source>
        <dbReference type="EMBL" id="SEU15156.1"/>
    </source>
</evidence>
<accession>A0A1I0JX16</accession>
<evidence type="ECO:0000313" key="7">
    <source>
        <dbReference type="Proteomes" id="UP000198508"/>
    </source>
</evidence>
<comment type="similarity">
    <text evidence="1">Belongs to the LysR transcriptional regulatory family.</text>
</comment>
<dbReference type="InterPro" id="IPR036388">
    <property type="entry name" value="WH-like_DNA-bd_sf"/>
</dbReference>
<dbReference type="CDD" id="cd05466">
    <property type="entry name" value="PBP2_LTTR_substrate"/>
    <property type="match status" value="1"/>
</dbReference>
<dbReference type="Gene3D" id="3.40.190.290">
    <property type="match status" value="1"/>
</dbReference>
<dbReference type="SUPFAM" id="SSF53850">
    <property type="entry name" value="Periplasmic binding protein-like II"/>
    <property type="match status" value="1"/>
</dbReference>
<dbReference type="Pfam" id="PF00126">
    <property type="entry name" value="HTH_1"/>
    <property type="match status" value="1"/>
</dbReference>
<dbReference type="InterPro" id="IPR036390">
    <property type="entry name" value="WH_DNA-bd_sf"/>
</dbReference>
<dbReference type="GO" id="GO:0032993">
    <property type="term" value="C:protein-DNA complex"/>
    <property type="evidence" value="ECO:0007669"/>
    <property type="project" value="TreeGrafter"/>
</dbReference>
<evidence type="ECO:0000256" key="2">
    <source>
        <dbReference type="ARBA" id="ARBA00023015"/>
    </source>
</evidence>
<dbReference type="Gene3D" id="1.10.10.10">
    <property type="entry name" value="Winged helix-like DNA-binding domain superfamily/Winged helix DNA-binding domain"/>
    <property type="match status" value="1"/>
</dbReference>
<dbReference type="GeneID" id="93278236"/>
<dbReference type="SUPFAM" id="SSF46785">
    <property type="entry name" value="Winged helix' DNA-binding domain"/>
    <property type="match status" value="1"/>
</dbReference>
<keyword evidence="7" id="KW-1185">Reference proteome</keyword>
<sequence length="313" mass="36117">MNPTYDRHLDSFIVIAESGSFSSAADKLFVSRTALIQQMNLLEKDLGFQLFDRHNKGITLTAAGQYFYQEAKKMIRASNRVLQRCRELEEKCAQSIRIGTLPNFTAVLLPQICRRFSELHPNVALEFIDYPLESYFKNFVNNNFDITTEYMSGYLFEEPGYSFIKLMEDRHCCGMSPTHPLAMKKKISIDDLRGQKVLMYARGITRADDLLRDYITATAPDVEIIDIGHYGSSLPLRCELEGLILIYYSMYWKSFPSLATLPIDISMDFPIDIGLGYKLDSNQAVKQFIELAEEMFQVFRKKDTHRATRAERR</sequence>
<proteinExistence type="inferred from homology"/>
<name>A0A1I0JX16_9FIRM</name>
<dbReference type="Proteomes" id="UP000198508">
    <property type="component" value="Unassembled WGS sequence"/>
</dbReference>
<dbReference type="InterPro" id="IPR000847">
    <property type="entry name" value="LysR_HTH_N"/>
</dbReference>
<dbReference type="RefSeq" id="WP_092370206.1">
    <property type="nucleotide sequence ID" value="NZ_CATZMQ010000006.1"/>
</dbReference>
<dbReference type="STRING" id="460384.SAMN05216313_13741"/>
<dbReference type="InterPro" id="IPR005119">
    <property type="entry name" value="LysR_subst-bd"/>
</dbReference>
<reference evidence="7" key="1">
    <citation type="submission" date="2016-10" db="EMBL/GenBank/DDBJ databases">
        <authorList>
            <person name="Varghese N."/>
            <person name="Submissions S."/>
        </authorList>
    </citation>
    <scope>NUCLEOTIDE SEQUENCE [LARGE SCALE GENOMIC DNA]</scope>
    <source>
        <strain evidence="7">NLAE-zl-G277</strain>
    </source>
</reference>
<dbReference type="FunFam" id="1.10.10.10:FF:000001">
    <property type="entry name" value="LysR family transcriptional regulator"/>
    <property type="match status" value="1"/>
</dbReference>
<dbReference type="AlphaFoldDB" id="A0A1I0JX16"/>
<dbReference type="GO" id="GO:0003700">
    <property type="term" value="F:DNA-binding transcription factor activity"/>
    <property type="evidence" value="ECO:0007669"/>
    <property type="project" value="InterPro"/>
</dbReference>
<dbReference type="PROSITE" id="PS50931">
    <property type="entry name" value="HTH_LYSR"/>
    <property type="match status" value="1"/>
</dbReference>